<comment type="similarity">
    <text evidence="1">Belongs to the ATP-dependent AMP-binding enzyme family.</text>
</comment>
<evidence type="ECO:0000256" key="3">
    <source>
        <dbReference type="ARBA" id="ARBA00022832"/>
    </source>
</evidence>
<dbReference type="Gene3D" id="3.40.50.12780">
    <property type="entry name" value="N-terminal domain of ligase-like"/>
    <property type="match status" value="1"/>
</dbReference>
<dbReference type="AlphaFoldDB" id="A0A7J3M0M4"/>
<gene>
    <name evidence="7" type="ORF">ENT52_02210</name>
</gene>
<comment type="caution">
    <text evidence="7">The sequence shown here is derived from an EMBL/GenBank/DDBJ whole genome shotgun (WGS) entry which is preliminary data.</text>
</comment>
<sequence>MDMMVRGFPSTMMDEQLNVINMMKYAAKFFSRKEIASRRLDGTMFRYNYAEAFKRVSKLANALEGLGVKVGDRIGVLSWNTHRFYELYFAIPGVGAVLVQMNLRLHPDELVYVAKHSGTKLIFVDESLLPLVIPLLDAVKVKVVVMSDGKPPQTFFETYNYEDLLKEQDDKYDFPVIDERSAYSACYTSGTTGKPKGVYYSHRAIVLHSLAILSALRIDKSDTYLQLVPMFHAQGWGAFFAATIAGAKLVFPGRFTIDDLKPIVDLILSEKVTVTAGAPAIFIPMLNYLQKLEEKPNFNLRAFSGATEPPLAMMKGLKEFGIEIIHAYGATETTPLVCYNFIRPELEELSEDEKWEIKRKQGIPVFGVDVKLVDENGKELPWDGKTVGELCIRGPWVVGEYYKDPRTFESFIEDENGKWWRSGDAATIDEHGYIKIVDRFKDLIKSGGEWISSVDLENYIMAHPKVFEACVIGVPHPKWQERPLAIVVPKPEHKGKITKEEIKEHLAKRFAKWQIPDDVLFVEEIPKTSVGKFSKRTLREMYKDYYSK</sequence>
<feature type="domain" description="AMP-dependent synthetase/ligase" evidence="5">
    <location>
        <begin position="44"/>
        <end position="402"/>
    </location>
</feature>
<dbReference type="PANTHER" id="PTHR43859">
    <property type="entry name" value="ACYL-ACTIVATING ENZYME"/>
    <property type="match status" value="1"/>
</dbReference>
<keyword evidence="4" id="KW-0443">Lipid metabolism</keyword>
<dbReference type="InterPro" id="IPR000873">
    <property type="entry name" value="AMP-dep_synth/lig_dom"/>
</dbReference>
<evidence type="ECO:0000256" key="1">
    <source>
        <dbReference type="ARBA" id="ARBA00006432"/>
    </source>
</evidence>
<dbReference type="GO" id="GO:0016874">
    <property type="term" value="F:ligase activity"/>
    <property type="evidence" value="ECO:0007669"/>
    <property type="project" value="UniProtKB-KW"/>
</dbReference>
<protein>
    <submittedName>
        <fullName evidence="7">Fatty-acid--CoA ligase</fullName>
    </submittedName>
</protein>
<accession>A0A7J3M0M4</accession>
<dbReference type="SUPFAM" id="SSF56801">
    <property type="entry name" value="Acetyl-CoA synthetase-like"/>
    <property type="match status" value="1"/>
</dbReference>
<reference evidence="7" key="1">
    <citation type="journal article" date="2020" name="mSystems">
        <title>Genome- and Community-Level Interaction Insights into Carbon Utilization and Element Cycling Functions of Hydrothermarchaeota in Hydrothermal Sediment.</title>
        <authorList>
            <person name="Zhou Z."/>
            <person name="Liu Y."/>
            <person name="Xu W."/>
            <person name="Pan J."/>
            <person name="Luo Z.H."/>
            <person name="Li M."/>
        </authorList>
    </citation>
    <scope>NUCLEOTIDE SEQUENCE [LARGE SCALE GENOMIC DNA]</scope>
    <source>
        <strain evidence="7">SpSt-587</strain>
    </source>
</reference>
<dbReference type="FunFam" id="3.30.300.30:FF:000008">
    <property type="entry name" value="2,3-dihydroxybenzoate-AMP ligase"/>
    <property type="match status" value="1"/>
</dbReference>
<name>A0A7J3M0M4_ARCFL</name>
<evidence type="ECO:0000259" key="6">
    <source>
        <dbReference type="Pfam" id="PF13193"/>
    </source>
</evidence>
<keyword evidence="3" id="KW-0276">Fatty acid metabolism</keyword>
<dbReference type="InterPro" id="IPR045851">
    <property type="entry name" value="AMP-bd_C_sf"/>
</dbReference>
<dbReference type="NCBIfam" id="NF004837">
    <property type="entry name" value="PRK06187.1"/>
    <property type="match status" value="1"/>
</dbReference>
<dbReference type="InterPro" id="IPR025110">
    <property type="entry name" value="AMP-bd_C"/>
</dbReference>
<dbReference type="Pfam" id="PF13193">
    <property type="entry name" value="AMP-binding_C"/>
    <property type="match status" value="1"/>
</dbReference>
<proteinExistence type="inferred from homology"/>
<dbReference type="InterPro" id="IPR042099">
    <property type="entry name" value="ANL_N_sf"/>
</dbReference>
<dbReference type="Gene3D" id="3.30.300.30">
    <property type="match status" value="1"/>
</dbReference>
<organism evidence="7">
    <name type="scientific">Archaeoglobus fulgidus</name>
    <dbReference type="NCBI Taxonomy" id="2234"/>
    <lineage>
        <taxon>Archaea</taxon>
        <taxon>Methanobacteriati</taxon>
        <taxon>Methanobacteriota</taxon>
        <taxon>Archaeoglobi</taxon>
        <taxon>Archaeoglobales</taxon>
        <taxon>Archaeoglobaceae</taxon>
        <taxon>Archaeoglobus</taxon>
    </lineage>
</organism>
<evidence type="ECO:0000256" key="4">
    <source>
        <dbReference type="ARBA" id="ARBA00023098"/>
    </source>
</evidence>
<evidence type="ECO:0000313" key="7">
    <source>
        <dbReference type="EMBL" id="HGT82527.1"/>
    </source>
</evidence>
<dbReference type="PANTHER" id="PTHR43859:SF4">
    <property type="entry name" value="BUTANOATE--COA LIGASE AAE1-RELATED"/>
    <property type="match status" value="1"/>
</dbReference>
<dbReference type="EMBL" id="DSYZ01000052">
    <property type="protein sequence ID" value="HGT82527.1"/>
    <property type="molecule type" value="Genomic_DNA"/>
</dbReference>
<keyword evidence="2 7" id="KW-0436">Ligase</keyword>
<dbReference type="GO" id="GO:0006631">
    <property type="term" value="P:fatty acid metabolic process"/>
    <property type="evidence" value="ECO:0007669"/>
    <property type="project" value="UniProtKB-KW"/>
</dbReference>
<dbReference type="CDD" id="cd12119">
    <property type="entry name" value="ttLC_FACS_AlkK_like"/>
    <property type="match status" value="1"/>
</dbReference>
<feature type="domain" description="AMP-binding enzyme C-terminal" evidence="6">
    <location>
        <begin position="456"/>
        <end position="532"/>
    </location>
</feature>
<dbReference type="Pfam" id="PF00501">
    <property type="entry name" value="AMP-binding"/>
    <property type="match status" value="1"/>
</dbReference>
<evidence type="ECO:0000256" key="2">
    <source>
        <dbReference type="ARBA" id="ARBA00022598"/>
    </source>
</evidence>
<evidence type="ECO:0000259" key="5">
    <source>
        <dbReference type="Pfam" id="PF00501"/>
    </source>
</evidence>